<evidence type="ECO:0000313" key="13">
    <source>
        <dbReference type="EMBL" id="MCZ0960431.1"/>
    </source>
</evidence>
<dbReference type="InterPro" id="IPR004839">
    <property type="entry name" value="Aminotransferase_I/II_large"/>
</dbReference>
<dbReference type="EMBL" id="JAPTYD010000002">
    <property type="protein sequence ID" value="MCZ0960431.1"/>
    <property type="molecule type" value="Genomic_DNA"/>
</dbReference>
<dbReference type="SUPFAM" id="SSF53383">
    <property type="entry name" value="PLP-dependent transferases"/>
    <property type="match status" value="1"/>
</dbReference>
<dbReference type="InterPro" id="IPR050106">
    <property type="entry name" value="HistidinolP_aminotransfase"/>
</dbReference>
<dbReference type="InterPro" id="IPR001917">
    <property type="entry name" value="Aminotrans_II_pyridoxalP_BS"/>
</dbReference>
<dbReference type="Gene3D" id="3.40.640.10">
    <property type="entry name" value="Type I PLP-dependent aspartate aminotransferase-like (Major domain)"/>
    <property type="match status" value="1"/>
</dbReference>
<keyword evidence="5 13" id="KW-0032">Aminotransferase</keyword>
<dbReference type="InterPro" id="IPR015421">
    <property type="entry name" value="PyrdxlP-dep_Trfase_major"/>
</dbReference>
<dbReference type="PROSITE" id="PS00599">
    <property type="entry name" value="AA_TRANSFER_CLASS_2"/>
    <property type="match status" value="1"/>
</dbReference>
<reference evidence="13" key="1">
    <citation type="submission" date="2022-12" db="EMBL/GenBank/DDBJ databases">
        <title>Paracoccus sp. EF6 isolated from a lake water.</title>
        <authorList>
            <person name="Liu H."/>
        </authorList>
    </citation>
    <scope>NUCLEOTIDE SEQUENCE</scope>
    <source>
        <strain evidence="13">EF6</strain>
    </source>
</reference>
<comment type="similarity">
    <text evidence="3">Belongs to the class-II pyridoxal-phosphate-dependent aminotransferase family. Histidinol-phosphate aminotransferase subfamily.</text>
</comment>
<evidence type="ECO:0000256" key="9">
    <source>
        <dbReference type="ARBA" id="ARBA00023102"/>
    </source>
</evidence>
<dbReference type="Gene3D" id="3.90.1150.10">
    <property type="entry name" value="Aspartate Aminotransferase, domain 1"/>
    <property type="match status" value="1"/>
</dbReference>
<evidence type="ECO:0000259" key="12">
    <source>
        <dbReference type="Pfam" id="PF00155"/>
    </source>
</evidence>
<evidence type="ECO:0000256" key="8">
    <source>
        <dbReference type="ARBA" id="ARBA00022898"/>
    </source>
</evidence>
<dbReference type="PANTHER" id="PTHR43643:SF6">
    <property type="entry name" value="HISTIDINOL-PHOSPHATE AMINOTRANSFERASE"/>
    <property type="match status" value="1"/>
</dbReference>
<comment type="catalytic activity">
    <reaction evidence="10">
        <text>L-histidinol phosphate + 2-oxoglutarate = 3-(imidazol-4-yl)-2-oxopropyl phosphate + L-glutamate</text>
        <dbReference type="Rhea" id="RHEA:23744"/>
        <dbReference type="ChEBI" id="CHEBI:16810"/>
        <dbReference type="ChEBI" id="CHEBI:29985"/>
        <dbReference type="ChEBI" id="CHEBI:57766"/>
        <dbReference type="ChEBI" id="CHEBI:57980"/>
        <dbReference type="EC" id="2.6.1.9"/>
    </reaction>
</comment>
<keyword evidence="7" id="KW-0808">Transferase</keyword>
<sequence length="364" mass="38486">MIRLAPIPAGLPATVPFVGPETLERQSGRPFAARLGANENGFGPSPRAVAAMQAAVGEVWKYGDPTSFDLTQALAAHHGVRPENIIVGEGIDGLLGLLVRLTVAPGDVVVTSDGAYPTFNFHVTGFGGALDKVPYHKDAEDPQALLDRARKTGARLVYLANPDNPMGSWHEGAVIEAMLDRMPADCLLVLDEAYAEFAPAGAIPTIAPDDPRVIRMRTFSKAYGMAGARVGYAIGHPDLIAAFDRVRNHFGMNRISQIGALAALADRDWLAQIVARVAAARDRIAALGAENQLTALPSATNFVALDTHRDGAFARRLVDALAGQGVFVRMPGVAPLNRCIRVSCAPGAELDILAEALPRALSAL</sequence>
<evidence type="ECO:0000256" key="1">
    <source>
        <dbReference type="ARBA" id="ARBA00001933"/>
    </source>
</evidence>
<gene>
    <name evidence="13" type="ORF">OU682_02220</name>
</gene>
<evidence type="ECO:0000256" key="10">
    <source>
        <dbReference type="ARBA" id="ARBA00047481"/>
    </source>
</evidence>
<keyword evidence="6" id="KW-0028">Amino-acid biosynthesis</keyword>
<evidence type="ECO:0000256" key="5">
    <source>
        <dbReference type="ARBA" id="ARBA00022576"/>
    </source>
</evidence>
<dbReference type="InterPro" id="IPR015422">
    <property type="entry name" value="PyrdxlP-dep_Trfase_small"/>
</dbReference>
<dbReference type="EC" id="2.6.1.9" evidence="4"/>
<protein>
    <recommendedName>
        <fullName evidence="4">histidinol-phosphate transaminase</fullName>
        <ecNumber evidence="4">2.6.1.9</ecNumber>
    </recommendedName>
</protein>
<dbReference type="PANTHER" id="PTHR43643">
    <property type="entry name" value="HISTIDINOL-PHOSPHATE AMINOTRANSFERASE 2"/>
    <property type="match status" value="1"/>
</dbReference>
<evidence type="ECO:0000256" key="6">
    <source>
        <dbReference type="ARBA" id="ARBA00022605"/>
    </source>
</evidence>
<comment type="caution">
    <text evidence="13">The sequence shown here is derived from an EMBL/GenBank/DDBJ whole genome shotgun (WGS) entry which is preliminary data.</text>
</comment>
<dbReference type="NCBIfam" id="NF006014">
    <property type="entry name" value="PRK08153.1"/>
    <property type="match status" value="1"/>
</dbReference>
<evidence type="ECO:0000256" key="2">
    <source>
        <dbReference type="ARBA" id="ARBA00005011"/>
    </source>
</evidence>
<comment type="pathway">
    <text evidence="2">Amino-acid biosynthesis; L-histidine biosynthesis; L-histidine from 5-phospho-alpha-D-ribose 1-diphosphate: step 7/9.</text>
</comment>
<evidence type="ECO:0000313" key="14">
    <source>
        <dbReference type="Proteomes" id="UP001149822"/>
    </source>
</evidence>
<name>A0ABT4J1X5_9RHOB</name>
<evidence type="ECO:0000256" key="3">
    <source>
        <dbReference type="ARBA" id="ARBA00007970"/>
    </source>
</evidence>
<dbReference type="Pfam" id="PF00155">
    <property type="entry name" value="Aminotran_1_2"/>
    <property type="match status" value="1"/>
</dbReference>
<comment type="cofactor">
    <cofactor evidence="1 11">
        <name>pyridoxal 5'-phosphate</name>
        <dbReference type="ChEBI" id="CHEBI:597326"/>
    </cofactor>
</comment>
<evidence type="ECO:0000256" key="7">
    <source>
        <dbReference type="ARBA" id="ARBA00022679"/>
    </source>
</evidence>
<dbReference type="InterPro" id="IPR015424">
    <property type="entry name" value="PyrdxlP-dep_Trfase"/>
</dbReference>
<organism evidence="13 14">
    <name type="scientific">Paracoccus benzoatiresistens</name>
    <dbReference type="NCBI Taxonomy" id="2997341"/>
    <lineage>
        <taxon>Bacteria</taxon>
        <taxon>Pseudomonadati</taxon>
        <taxon>Pseudomonadota</taxon>
        <taxon>Alphaproteobacteria</taxon>
        <taxon>Rhodobacterales</taxon>
        <taxon>Paracoccaceae</taxon>
        <taxon>Paracoccus</taxon>
    </lineage>
</organism>
<keyword evidence="9" id="KW-0368">Histidine biosynthesis</keyword>
<dbReference type="Proteomes" id="UP001149822">
    <property type="component" value="Unassembled WGS sequence"/>
</dbReference>
<feature type="domain" description="Aminotransferase class I/classII large" evidence="12">
    <location>
        <begin position="35"/>
        <end position="357"/>
    </location>
</feature>
<evidence type="ECO:0000256" key="4">
    <source>
        <dbReference type="ARBA" id="ARBA00012748"/>
    </source>
</evidence>
<keyword evidence="8 11" id="KW-0663">Pyridoxal phosphate</keyword>
<evidence type="ECO:0000256" key="11">
    <source>
        <dbReference type="RuleBase" id="RU003693"/>
    </source>
</evidence>
<accession>A0ABT4J1X5</accession>
<dbReference type="RefSeq" id="WP_268940435.1">
    <property type="nucleotide sequence ID" value="NZ_JAPTYD010000002.1"/>
</dbReference>
<dbReference type="GO" id="GO:0008483">
    <property type="term" value="F:transaminase activity"/>
    <property type="evidence" value="ECO:0007669"/>
    <property type="project" value="UniProtKB-KW"/>
</dbReference>
<keyword evidence="14" id="KW-1185">Reference proteome</keyword>
<proteinExistence type="inferred from homology"/>
<dbReference type="CDD" id="cd00609">
    <property type="entry name" value="AAT_like"/>
    <property type="match status" value="1"/>
</dbReference>